<gene>
    <name evidence="3" type="ORF">LPJSA22_03000</name>
</gene>
<feature type="region of interest" description="Disordered" evidence="2">
    <location>
        <begin position="58"/>
        <end position="91"/>
    </location>
</feature>
<dbReference type="PATRIC" id="fig|1590.142.peg.2965"/>
<evidence type="ECO:0000313" key="3">
    <source>
        <dbReference type="EMBL" id="ODO62979.1"/>
    </source>
</evidence>
<organism evidence="3 4">
    <name type="scientific">Lactiplantibacillus plantarum</name>
    <name type="common">Lactobacillus plantarum</name>
    <dbReference type="NCBI Taxonomy" id="1590"/>
    <lineage>
        <taxon>Bacteria</taxon>
        <taxon>Bacillati</taxon>
        <taxon>Bacillota</taxon>
        <taxon>Bacilli</taxon>
        <taxon>Lactobacillales</taxon>
        <taxon>Lactobacillaceae</taxon>
        <taxon>Lactiplantibacillus</taxon>
    </lineage>
</organism>
<dbReference type="Pfam" id="PF10087">
    <property type="entry name" value="DUF2325"/>
    <property type="match status" value="1"/>
</dbReference>
<evidence type="ECO:0000256" key="1">
    <source>
        <dbReference type="ARBA" id="ARBA00007189"/>
    </source>
</evidence>
<dbReference type="InterPro" id="IPR016772">
    <property type="entry name" value="UCP020408"/>
</dbReference>
<evidence type="ECO:0000256" key="2">
    <source>
        <dbReference type="SAM" id="MobiDB-lite"/>
    </source>
</evidence>
<comment type="caution">
    <text evidence="3">The sequence shown here is derived from an EMBL/GenBank/DDBJ whole genome shotgun (WGS) entry which is preliminary data.</text>
</comment>
<dbReference type="AlphaFoldDB" id="A0A165QI41"/>
<sequence>MKKYRDYRTAIARTLTMIQPTDEGLAKGAKAIQEILNLALDPDTIVDSDNTRIARLATSNAHNETSGHATQANAEDSSSSVKTTSAQSNGQTIMQVKRDLKGFDLVDPNDPTVTPRYHYDEILARQLVIHHDDQVLLEQNLRQHRQPYIDKIVSHATTADPITVAAFFVVHYQDTDDTYHIEQDYNGTTLSSLNPAMNDVTFTSQEAQYQRISNGQLVDLAWYKERPEKVVIRYVHHSSSQPTSNKAAKPAKKATIHTTTVPVTLRTLDFDLHEKTVAIVMGDVGTRRTQITQLIDEHNGHTLLIDAFKHSNSTNFYYRQIGQADLVVMIQNQNKHATSKTLNKAVKHYGIKMTIADGGGLQQIERAVYRGIADLPAYESGNPISYPRINDASQ</sequence>
<dbReference type="RefSeq" id="WP_011102112.1">
    <property type="nucleotide sequence ID" value="NZ_AP028145.1"/>
</dbReference>
<comment type="similarity">
    <text evidence="1">Belongs to the UPF0751 family.</text>
</comment>
<proteinExistence type="inferred from homology"/>
<feature type="compositionally biased region" description="Polar residues" evidence="2">
    <location>
        <begin position="58"/>
        <end position="76"/>
    </location>
</feature>
<name>A0A165QI41_LACPN</name>
<dbReference type="EMBL" id="MCOL01000001">
    <property type="protein sequence ID" value="ODO62979.1"/>
    <property type="molecule type" value="Genomic_DNA"/>
</dbReference>
<feature type="compositionally biased region" description="Low complexity" evidence="2">
    <location>
        <begin position="77"/>
        <end position="88"/>
    </location>
</feature>
<protein>
    <submittedName>
        <fullName evidence="3">Uncharacterized protein</fullName>
    </submittedName>
</protein>
<evidence type="ECO:0000313" key="4">
    <source>
        <dbReference type="Proteomes" id="UP000094892"/>
    </source>
</evidence>
<reference evidence="3 4" key="1">
    <citation type="submission" date="2016-08" db="EMBL/GenBank/DDBJ databases">
        <title>Genome sequencing of Lactobacillus plantarum JSA22, isolated from fermented soybean paste.</title>
        <authorList>
            <person name="Choi H.S."/>
        </authorList>
    </citation>
    <scope>NUCLEOTIDE SEQUENCE [LARGE SCALE GENOMIC DNA]</scope>
    <source>
        <strain evidence="3 4">JSA22</strain>
    </source>
</reference>
<dbReference type="Proteomes" id="UP000094892">
    <property type="component" value="Unassembled WGS sequence"/>
</dbReference>
<accession>A0A165QI41</accession>